<dbReference type="InterPro" id="IPR009472">
    <property type="entry name" value="Tab2-like"/>
</dbReference>
<evidence type="ECO:0000259" key="2">
    <source>
        <dbReference type="Pfam" id="PF20429"/>
    </source>
</evidence>
<dbReference type="AlphaFoldDB" id="A0A0A1Z6R5"/>
<proteinExistence type="predicted"/>
<feature type="domain" description="RNA-binding protein Tab2-like N-terminal" evidence="1">
    <location>
        <begin position="18"/>
        <end position="123"/>
    </location>
</feature>
<sequence>MNINKKKESGLKLKISDWELDFYSRPIIETNGKKRWELIICSTRSYEREDIFLWNKKCPANEVNSVWLTKALNEAISEAKKQGWAKPSIARFWRTSMKSIIKKSLEAVSIEVLVSRRTYNLLDRIEFLEKEVYPKEKGYVRGVLAPTFTSKIENLPKPLPEAVRGDALTIAEISIGELKSAENWPMEFGDIFPIQQDLDDNYLVPGLRLFSKDRSLALSAWFSCLEPIKLVINKTQLILEASEDDKWLVTDLPEKDANILSTKFLENKKNSFGYQFISIQSTPYIEKFAGFWILRDIELIS</sequence>
<dbReference type="OrthoDB" id="420270at2"/>
<dbReference type="RefSeq" id="WP_032525291.1">
    <property type="nucleotide sequence ID" value="NZ_CP138934.1"/>
</dbReference>
<dbReference type="PANTHER" id="PTHR34556">
    <property type="match status" value="1"/>
</dbReference>
<organism evidence="3 4">
    <name type="scientific">Prochlorococcus marinus str. GP2</name>
    <dbReference type="NCBI Taxonomy" id="59925"/>
    <lineage>
        <taxon>Bacteria</taxon>
        <taxon>Bacillati</taxon>
        <taxon>Cyanobacteriota</taxon>
        <taxon>Cyanophyceae</taxon>
        <taxon>Synechococcales</taxon>
        <taxon>Prochlorococcaceae</taxon>
        <taxon>Prochlorococcus</taxon>
    </lineage>
</organism>
<evidence type="ECO:0000313" key="3">
    <source>
        <dbReference type="EMBL" id="KGF85287.1"/>
    </source>
</evidence>
<dbReference type="PANTHER" id="PTHR34556:SF2">
    <property type="entry name" value="PROTEIN TAB2 HOMOLOG, CHLOROPLASTIC"/>
    <property type="match status" value="1"/>
</dbReference>
<feature type="domain" description="RNA-binding protein Tab2/Atab2 C-terminal" evidence="2">
    <location>
        <begin position="153"/>
        <end position="295"/>
    </location>
</feature>
<name>A0A0A1Z6R5_PROMR</name>
<dbReference type="InterPro" id="IPR046761">
    <property type="entry name" value="Tab2-like_C"/>
</dbReference>
<dbReference type="EMBL" id="JNAH01000011">
    <property type="protein sequence ID" value="KGF85287.1"/>
    <property type="molecule type" value="Genomic_DNA"/>
</dbReference>
<comment type="caution">
    <text evidence="3">The sequence shown here is derived from an EMBL/GenBank/DDBJ whole genome shotgun (WGS) entry which is preliminary data.</text>
</comment>
<dbReference type="Pfam" id="PF06485">
    <property type="entry name" value="Tab2-like_N"/>
    <property type="match status" value="1"/>
</dbReference>
<dbReference type="eggNOG" id="ENOG502Z7RA">
    <property type="taxonomic scope" value="Bacteria"/>
</dbReference>
<dbReference type="Pfam" id="PF20429">
    <property type="entry name" value="Tab2-like_C"/>
    <property type="match status" value="1"/>
</dbReference>
<evidence type="ECO:0000313" key="4">
    <source>
        <dbReference type="Proteomes" id="UP000030598"/>
    </source>
</evidence>
<dbReference type="Proteomes" id="UP000030598">
    <property type="component" value="Unassembled WGS sequence"/>
</dbReference>
<gene>
    <name evidence="3" type="ORF">EU91_1923</name>
</gene>
<dbReference type="GO" id="GO:0003723">
    <property type="term" value="F:RNA binding"/>
    <property type="evidence" value="ECO:0007669"/>
    <property type="project" value="InterPro"/>
</dbReference>
<dbReference type="STRING" id="59925.EU91_1923"/>
<dbReference type="InterPro" id="IPR046760">
    <property type="entry name" value="Tab2-like_N"/>
</dbReference>
<protein>
    <recommendedName>
        <fullName evidence="5">DUF1092 domain-containing protein</fullName>
    </recommendedName>
</protein>
<reference evidence="4" key="1">
    <citation type="journal article" date="2014" name="Sci. Data">
        <title>Genomes of diverse isolates of the marine cyanobacterium Prochlorococcus.</title>
        <authorList>
            <person name="Biller S."/>
            <person name="Berube P."/>
            <person name="Thompson J."/>
            <person name="Kelly L."/>
            <person name="Roggensack S."/>
            <person name="Awad L."/>
            <person name="Roache-Johnson K."/>
            <person name="Ding H."/>
            <person name="Giovannoni S.J."/>
            <person name="Moore L.R."/>
            <person name="Chisholm S.W."/>
        </authorList>
    </citation>
    <scope>NUCLEOTIDE SEQUENCE [LARGE SCALE GENOMIC DNA]</scope>
    <source>
        <strain evidence="4">GP2</strain>
    </source>
</reference>
<evidence type="ECO:0000259" key="1">
    <source>
        <dbReference type="Pfam" id="PF06485"/>
    </source>
</evidence>
<evidence type="ECO:0008006" key="5">
    <source>
        <dbReference type="Google" id="ProtNLM"/>
    </source>
</evidence>
<accession>A0A0A1Z6R5</accession>